<dbReference type="Proteomes" id="UP000762676">
    <property type="component" value="Unassembled WGS sequence"/>
</dbReference>
<comment type="caution">
    <text evidence="1">The sequence shown here is derived from an EMBL/GenBank/DDBJ whole genome shotgun (WGS) entry which is preliminary data.</text>
</comment>
<evidence type="ECO:0000313" key="1">
    <source>
        <dbReference type="EMBL" id="GFR87574.1"/>
    </source>
</evidence>
<reference evidence="1 2" key="1">
    <citation type="journal article" date="2021" name="Elife">
        <title>Chloroplast acquisition without the gene transfer in kleptoplastic sea slugs, Plakobranchus ocellatus.</title>
        <authorList>
            <person name="Maeda T."/>
            <person name="Takahashi S."/>
            <person name="Yoshida T."/>
            <person name="Shimamura S."/>
            <person name="Takaki Y."/>
            <person name="Nagai Y."/>
            <person name="Toyoda A."/>
            <person name="Suzuki Y."/>
            <person name="Arimoto A."/>
            <person name="Ishii H."/>
            <person name="Satoh N."/>
            <person name="Nishiyama T."/>
            <person name="Hasebe M."/>
            <person name="Maruyama T."/>
            <person name="Minagawa J."/>
            <person name="Obokata J."/>
            <person name="Shigenobu S."/>
        </authorList>
    </citation>
    <scope>NUCLEOTIDE SEQUENCE [LARGE SCALE GENOMIC DNA]</scope>
</reference>
<dbReference type="EMBL" id="BMAT01012187">
    <property type="protein sequence ID" value="GFR87574.1"/>
    <property type="molecule type" value="Genomic_DNA"/>
</dbReference>
<evidence type="ECO:0000313" key="2">
    <source>
        <dbReference type="Proteomes" id="UP000762676"/>
    </source>
</evidence>
<proteinExistence type="predicted"/>
<keyword evidence="2" id="KW-1185">Reference proteome</keyword>
<sequence>MHLNQCSAAEWLARRIRDLEVAGSIPDHAILQFASGKQFTLIFPGPPTCKMGIRYRLFLNLRFARATPYIWVKSGLQMQWSARALVALLCGDTVTLSNEAKFSERD</sequence>
<organism evidence="1 2">
    <name type="scientific">Elysia marginata</name>
    <dbReference type="NCBI Taxonomy" id="1093978"/>
    <lineage>
        <taxon>Eukaryota</taxon>
        <taxon>Metazoa</taxon>
        <taxon>Spiralia</taxon>
        <taxon>Lophotrochozoa</taxon>
        <taxon>Mollusca</taxon>
        <taxon>Gastropoda</taxon>
        <taxon>Heterobranchia</taxon>
        <taxon>Euthyneura</taxon>
        <taxon>Panpulmonata</taxon>
        <taxon>Sacoglossa</taxon>
        <taxon>Placobranchoidea</taxon>
        <taxon>Plakobranchidae</taxon>
        <taxon>Elysia</taxon>
    </lineage>
</organism>
<name>A0AAV4GPV4_9GAST</name>
<dbReference type="AlphaFoldDB" id="A0AAV4GPV4"/>
<protein>
    <recommendedName>
        <fullName evidence="3">Arrestin-like N-terminal domain-containing protein</fullName>
    </recommendedName>
</protein>
<evidence type="ECO:0008006" key="3">
    <source>
        <dbReference type="Google" id="ProtNLM"/>
    </source>
</evidence>
<accession>A0AAV4GPV4</accession>
<gene>
    <name evidence="1" type="ORF">ElyMa_006080300</name>
</gene>